<dbReference type="RefSeq" id="WP_000749845.1">
    <property type="nucleotide sequence ID" value="NZ_AHNR02000023.1"/>
</dbReference>
<evidence type="ECO:0000313" key="3">
    <source>
        <dbReference type="Proteomes" id="UP000001340"/>
    </source>
</evidence>
<accession>A0A0E2DKK4</accession>
<name>A0A0E2DKK4_LEPIR</name>
<protein>
    <submittedName>
        <fullName evidence="2">Uncharacterized protein</fullName>
    </submittedName>
</protein>
<reference evidence="2 3" key="1">
    <citation type="submission" date="2012-10" db="EMBL/GenBank/DDBJ databases">
        <authorList>
            <person name="Harkins D.M."/>
            <person name="Durkin A.S."/>
            <person name="Brinkac L.M."/>
            <person name="Haft D.H."/>
            <person name="Selengut J.D."/>
            <person name="Sanka R."/>
            <person name="DePew J."/>
            <person name="Purushe J."/>
            <person name="Chanthongthip A."/>
            <person name="Lattana O."/>
            <person name="Phetsouvanh R."/>
            <person name="Newton P.N."/>
            <person name="Vinetz J.M."/>
            <person name="Sutton G.G."/>
            <person name="Nierman W.C."/>
            <person name="Fouts D.E."/>
        </authorList>
    </citation>
    <scope>NUCLEOTIDE SEQUENCE [LARGE SCALE GENOMIC DNA]</scope>
    <source>
        <strain evidence="2 3">UI 12758</strain>
    </source>
</reference>
<comment type="caution">
    <text evidence="2">The sequence shown here is derived from an EMBL/GenBank/DDBJ whole genome shotgun (WGS) entry which is preliminary data.</text>
</comment>
<dbReference type="EMBL" id="AHNR02000023">
    <property type="protein sequence ID" value="EKR56172.1"/>
    <property type="molecule type" value="Genomic_DNA"/>
</dbReference>
<keyword evidence="1" id="KW-0812">Transmembrane</keyword>
<dbReference type="AlphaFoldDB" id="A0A0E2DKK4"/>
<keyword evidence="1" id="KW-0472">Membrane</keyword>
<gene>
    <name evidence="2" type="ORF">LEP1GSC105_4656</name>
</gene>
<keyword evidence="1" id="KW-1133">Transmembrane helix</keyword>
<organism evidence="2 3">
    <name type="scientific">Leptospira interrogans str. UI 12758</name>
    <dbReference type="NCBI Taxonomy" id="1049938"/>
    <lineage>
        <taxon>Bacteria</taxon>
        <taxon>Pseudomonadati</taxon>
        <taxon>Spirochaetota</taxon>
        <taxon>Spirochaetia</taxon>
        <taxon>Leptospirales</taxon>
        <taxon>Leptospiraceae</taxon>
        <taxon>Leptospira</taxon>
    </lineage>
</organism>
<feature type="transmembrane region" description="Helical" evidence="1">
    <location>
        <begin position="6"/>
        <end position="25"/>
    </location>
</feature>
<evidence type="ECO:0000256" key="1">
    <source>
        <dbReference type="SAM" id="Phobius"/>
    </source>
</evidence>
<proteinExistence type="predicted"/>
<dbReference type="Proteomes" id="UP000001340">
    <property type="component" value="Unassembled WGS sequence"/>
</dbReference>
<evidence type="ECO:0000313" key="2">
    <source>
        <dbReference type="EMBL" id="EKR56172.1"/>
    </source>
</evidence>
<sequence length="123" mass="14505">MKKSTFYIFLFFGFILTNLIWYGYYSSMKLKNDYHITESCEYSNLLKLREDFPKGMAISEFIKKCNRDNSLECTKSSSSKKKNIQYQVSVIPSCPHSGRPDCGFYFRFRNERLVKVEAGYPCH</sequence>